<dbReference type="GO" id="GO:0005829">
    <property type="term" value="C:cytosol"/>
    <property type="evidence" value="ECO:0007669"/>
    <property type="project" value="TreeGrafter"/>
</dbReference>
<evidence type="ECO:0000256" key="1">
    <source>
        <dbReference type="ARBA" id="ARBA00022722"/>
    </source>
</evidence>
<accession>A0A173LWC1</accession>
<evidence type="ECO:0000259" key="4">
    <source>
        <dbReference type="SMART" id="SM00479"/>
    </source>
</evidence>
<evidence type="ECO:0000313" key="6">
    <source>
        <dbReference type="Proteomes" id="UP000243847"/>
    </source>
</evidence>
<feature type="domain" description="Exonuclease" evidence="4">
    <location>
        <begin position="15"/>
        <end position="191"/>
    </location>
</feature>
<evidence type="ECO:0000256" key="2">
    <source>
        <dbReference type="ARBA" id="ARBA00022801"/>
    </source>
</evidence>
<sequence length="236" mass="25969">MNDVTNTGLPEWANVIAVFDTETTGIAPETTRIVSANVSVLNPYGEVEEEHNWLIDCGIEIPEQATAVHGITTERMRSEGAPAPDSIYELLTIISSFMDQGIGVVAYNASYDFTILDREAKRYGFDPLELPRPVIDPLIIDKQVDKYRKGKRTLEAAAAHYGVALTDAHDAAADAIAAGRVAHAIGKKYAADLAFPAEELHDLQVTWAKEQAESYANWRRSQNLPVYPGDGMWPVR</sequence>
<keyword evidence="3 5" id="KW-0269">Exonuclease</keyword>
<keyword evidence="1" id="KW-0540">Nuclease</keyword>
<reference evidence="5 6" key="1">
    <citation type="journal article" date="2016" name="Genome Announc.">
        <title>Complete Genome Sequence of Aurantimicrobium minutum Type Strain KNCT, a Planktonic Ultramicrobacterium Isolated from River Water.</title>
        <authorList>
            <person name="Nakai R."/>
            <person name="Fujisawa T."/>
            <person name="Nakamura Y."/>
            <person name="Nishide H."/>
            <person name="Uchiyama I."/>
            <person name="Baba T."/>
            <person name="Toyoda A."/>
            <person name="Fujiyama A."/>
            <person name="Naganuma T."/>
            <person name="Niki H."/>
        </authorList>
    </citation>
    <scope>NUCLEOTIDE SEQUENCE [LARGE SCALE GENOMIC DNA]</scope>
    <source>
        <strain evidence="5 6">KNC</strain>
    </source>
</reference>
<dbReference type="Pfam" id="PF00929">
    <property type="entry name" value="RNase_T"/>
    <property type="match status" value="1"/>
</dbReference>
<proteinExistence type="predicted"/>
<dbReference type="Gene3D" id="3.30.420.10">
    <property type="entry name" value="Ribonuclease H-like superfamily/Ribonuclease H"/>
    <property type="match status" value="1"/>
</dbReference>
<keyword evidence="2" id="KW-0378">Hydrolase</keyword>
<dbReference type="InterPro" id="IPR013520">
    <property type="entry name" value="Ribonucl_H"/>
</dbReference>
<dbReference type="InterPro" id="IPR036397">
    <property type="entry name" value="RNaseH_sf"/>
</dbReference>
<dbReference type="InterPro" id="IPR012337">
    <property type="entry name" value="RNaseH-like_sf"/>
</dbReference>
<evidence type="ECO:0000313" key="5">
    <source>
        <dbReference type="EMBL" id="BAU99147.1"/>
    </source>
</evidence>
<dbReference type="PANTHER" id="PTHR30231:SF4">
    <property type="entry name" value="PROTEIN NEN2"/>
    <property type="match status" value="1"/>
</dbReference>
<dbReference type="PANTHER" id="PTHR30231">
    <property type="entry name" value="DNA POLYMERASE III SUBUNIT EPSILON"/>
    <property type="match status" value="1"/>
</dbReference>
<dbReference type="AlphaFoldDB" id="A0A173LWC1"/>
<evidence type="ECO:0000256" key="3">
    <source>
        <dbReference type="ARBA" id="ARBA00022839"/>
    </source>
</evidence>
<dbReference type="EMBL" id="AP017457">
    <property type="protein sequence ID" value="BAU99147.1"/>
    <property type="molecule type" value="Genomic_DNA"/>
</dbReference>
<dbReference type="CDD" id="cd06127">
    <property type="entry name" value="DEDDh"/>
    <property type="match status" value="1"/>
</dbReference>
<dbReference type="GO" id="GO:0008408">
    <property type="term" value="F:3'-5' exonuclease activity"/>
    <property type="evidence" value="ECO:0007669"/>
    <property type="project" value="TreeGrafter"/>
</dbReference>
<dbReference type="Proteomes" id="UP000243847">
    <property type="component" value="Chromosome sequence1"/>
</dbReference>
<dbReference type="GO" id="GO:0003676">
    <property type="term" value="F:nucleic acid binding"/>
    <property type="evidence" value="ECO:0007669"/>
    <property type="project" value="InterPro"/>
</dbReference>
<dbReference type="KEGG" id="amin:AUMI_16050"/>
<protein>
    <submittedName>
        <fullName evidence="5">DNA polymerase/3'-5' exonuclease</fullName>
    </submittedName>
</protein>
<name>A0A173LWC1_9MICO</name>
<dbReference type="SUPFAM" id="SSF53098">
    <property type="entry name" value="Ribonuclease H-like"/>
    <property type="match status" value="1"/>
</dbReference>
<gene>
    <name evidence="5" type="ORF">AUMI_16050</name>
</gene>
<organism evidence="5 6">
    <name type="scientific">Aurantimicrobium minutum</name>
    <dbReference type="NCBI Taxonomy" id="708131"/>
    <lineage>
        <taxon>Bacteria</taxon>
        <taxon>Bacillati</taxon>
        <taxon>Actinomycetota</taxon>
        <taxon>Actinomycetes</taxon>
        <taxon>Micrococcales</taxon>
        <taxon>Microbacteriaceae</taxon>
        <taxon>Aurantimicrobium</taxon>
    </lineage>
</organism>
<dbReference type="NCBIfam" id="NF005927">
    <property type="entry name" value="PRK07942.1"/>
    <property type="match status" value="1"/>
</dbReference>
<dbReference type="SMART" id="SM00479">
    <property type="entry name" value="EXOIII"/>
    <property type="match status" value="1"/>
</dbReference>